<evidence type="ECO:0000313" key="4">
    <source>
        <dbReference type="Proteomes" id="UP000036987"/>
    </source>
</evidence>
<evidence type="ECO:0000256" key="1">
    <source>
        <dbReference type="ARBA" id="ARBA00010098"/>
    </source>
</evidence>
<dbReference type="Proteomes" id="UP000036987">
    <property type="component" value="Unassembled WGS sequence"/>
</dbReference>
<dbReference type="GO" id="GO:0001042">
    <property type="term" value="F:RNA polymerase I core binding"/>
    <property type="evidence" value="ECO:0000318"/>
    <property type="project" value="GO_Central"/>
</dbReference>
<sequence length="583" mass="66135">METFESDSFVIDFVQHALKAAIKGDRDGYDQMVMMMDPSANVITNDPALRKEQEDKDALLVATLGSLSEVASLIHVTHHQSLYSSILGMSLWQCNPIVADSLVDLVVCLASSSGSYLDACLDMLVCHFIAPPNASIYFGRRWHFVKNSVVDRVFSAFENIFALVPLSPMRLLPIILKRMPSKYEKHNDIILYVECMLRLEGTNIGNYIGSSLLKSVVDRLVDLDVDVKFEDIAETSDPWEIVKDSGKTKNIFKENKVSETLDSLMTITCKHLEQSFNDGRFAKVFETLMDSFQKSVLTAYKSKFVQFLIFFACSLDPDTYSVEFSRRLLCIFLSDNEPPLRRTSAVSYLGSYLSRAKFVSPTLVASVLKSLVNWCLQYCKIVDDNIGILTSRNHEIFYSACQAVMYILCFQMSLVIEDFNDMPLEHVLFHTLDPLKACLPSTVKEFLRQANAVNLFTKDNAFMPDLSREVVGLERHDVFFPFDPYLLRESERFIQPHFQFWSMVKPPYDTDDDEKESSNEDFDDVRKLTSLGSNSTSTSGQDIPKRGSDDEIDCSMEAMSITPKDTFIHQALQMPARIRPSSS</sequence>
<dbReference type="PANTHER" id="PTHR12790:SF0">
    <property type="entry name" value="RNA POLYMERASE I-SPECIFIC TRANSCRIPTION INITIATION FACTOR RRN3-RELATED"/>
    <property type="match status" value="1"/>
</dbReference>
<dbReference type="PANTHER" id="PTHR12790">
    <property type="entry name" value="TRANSCRIPTION INITIATION FACTOR IA RRN3"/>
    <property type="match status" value="1"/>
</dbReference>
<reference evidence="4" key="1">
    <citation type="journal article" date="2016" name="Nature">
        <title>The genome of the seagrass Zostera marina reveals angiosperm adaptation to the sea.</title>
        <authorList>
            <person name="Olsen J.L."/>
            <person name="Rouze P."/>
            <person name="Verhelst B."/>
            <person name="Lin Y.-C."/>
            <person name="Bayer T."/>
            <person name="Collen J."/>
            <person name="Dattolo E."/>
            <person name="De Paoli E."/>
            <person name="Dittami S."/>
            <person name="Maumus F."/>
            <person name="Michel G."/>
            <person name="Kersting A."/>
            <person name="Lauritano C."/>
            <person name="Lohaus R."/>
            <person name="Toepel M."/>
            <person name="Tonon T."/>
            <person name="Vanneste K."/>
            <person name="Amirebrahimi M."/>
            <person name="Brakel J."/>
            <person name="Bostroem C."/>
            <person name="Chovatia M."/>
            <person name="Grimwood J."/>
            <person name="Jenkins J.W."/>
            <person name="Jueterbock A."/>
            <person name="Mraz A."/>
            <person name="Stam W.T."/>
            <person name="Tice H."/>
            <person name="Bornberg-Bauer E."/>
            <person name="Green P.J."/>
            <person name="Pearson G.A."/>
            <person name="Procaccini G."/>
            <person name="Duarte C.M."/>
            <person name="Schmutz J."/>
            <person name="Reusch T.B.H."/>
            <person name="Van de Peer Y."/>
        </authorList>
    </citation>
    <scope>NUCLEOTIDE SEQUENCE [LARGE SCALE GENOMIC DNA]</scope>
    <source>
        <strain evidence="4">cv. Finnish</strain>
    </source>
</reference>
<evidence type="ECO:0000313" key="3">
    <source>
        <dbReference type="EMBL" id="KMZ59806.1"/>
    </source>
</evidence>
<gene>
    <name evidence="3" type="ORF">ZOSMA_64G00210</name>
</gene>
<feature type="compositionally biased region" description="Low complexity" evidence="2">
    <location>
        <begin position="528"/>
        <end position="540"/>
    </location>
</feature>
<protein>
    <submittedName>
        <fullName evidence="3">RNA polymerase I specific transcription initiation factor RRN3protein</fullName>
    </submittedName>
</protein>
<dbReference type="OMA" id="VCSPAIV"/>
<dbReference type="GO" id="GO:0006361">
    <property type="term" value="P:transcription initiation at RNA polymerase I promoter"/>
    <property type="evidence" value="ECO:0000318"/>
    <property type="project" value="GO_Central"/>
</dbReference>
<keyword evidence="3" id="KW-0648">Protein biosynthesis</keyword>
<feature type="region of interest" description="Disordered" evidence="2">
    <location>
        <begin position="509"/>
        <end position="553"/>
    </location>
</feature>
<feature type="compositionally biased region" description="Acidic residues" evidence="2">
    <location>
        <begin position="509"/>
        <end position="523"/>
    </location>
</feature>
<name>A0A0K9NSQ1_ZOSMR</name>
<keyword evidence="3" id="KW-0396">Initiation factor</keyword>
<dbReference type="OrthoDB" id="26970at2759"/>
<dbReference type="GO" id="GO:0003743">
    <property type="term" value="F:translation initiation factor activity"/>
    <property type="evidence" value="ECO:0007669"/>
    <property type="project" value="UniProtKB-KW"/>
</dbReference>
<accession>A0A0K9NSQ1</accession>
<comment type="caution">
    <text evidence="3">The sequence shown here is derived from an EMBL/GenBank/DDBJ whole genome shotgun (WGS) entry which is preliminary data.</text>
</comment>
<dbReference type="STRING" id="29655.A0A0K9NSQ1"/>
<organism evidence="3 4">
    <name type="scientific">Zostera marina</name>
    <name type="common">Eelgrass</name>
    <dbReference type="NCBI Taxonomy" id="29655"/>
    <lineage>
        <taxon>Eukaryota</taxon>
        <taxon>Viridiplantae</taxon>
        <taxon>Streptophyta</taxon>
        <taxon>Embryophyta</taxon>
        <taxon>Tracheophyta</taxon>
        <taxon>Spermatophyta</taxon>
        <taxon>Magnoliopsida</taxon>
        <taxon>Liliopsida</taxon>
        <taxon>Zosteraceae</taxon>
        <taxon>Zostera</taxon>
    </lineage>
</organism>
<dbReference type="AlphaFoldDB" id="A0A0K9NSQ1"/>
<comment type="similarity">
    <text evidence="1">Belongs to the RRN3 family.</text>
</comment>
<dbReference type="GO" id="GO:0005634">
    <property type="term" value="C:nucleus"/>
    <property type="evidence" value="ECO:0000318"/>
    <property type="project" value="GO_Central"/>
</dbReference>
<dbReference type="Pfam" id="PF05327">
    <property type="entry name" value="RRN3"/>
    <property type="match status" value="1"/>
</dbReference>
<dbReference type="GO" id="GO:0001181">
    <property type="term" value="F:RNA polymerase I general transcription initiation factor activity"/>
    <property type="evidence" value="ECO:0000318"/>
    <property type="project" value="GO_Central"/>
</dbReference>
<proteinExistence type="inferred from homology"/>
<dbReference type="InterPro" id="IPR007991">
    <property type="entry name" value="RNA_pol_I_trans_ini_fac_RRN3"/>
</dbReference>
<keyword evidence="4" id="KW-1185">Reference proteome</keyword>
<dbReference type="EMBL" id="LFYR01001714">
    <property type="protein sequence ID" value="KMZ59806.1"/>
    <property type="molecule type" value="Genomic_DNA"/>
</dbReference>
<evidence type="ECO:0000256" key="2">
    <source>
        <dbReference type="SAM" id="MobiDB-lite"/>
    </source>
</evidence>